<name>A0A2X3BTR8_9HELI</name>
<evidence type="ECO:0000313" key="1">
    <source>
        <dbReference type="EMBL" id="SQB99565.1"/>
    </source>
</evidence>
<gene>
    <name evidence="1" type="ORF">NCTC13102_01890</name>
</gene>
<accession>A0A2X3BTR8</accession>
<dbReference type="EMBL" id="UAWL01000006">
    <property type="protein sequence ID" value="SQB99565.1"/>
    <property type="molecule type" value="Genomic_DNA"/>
</dbReference>
<dbReference type="Gene3D" id="1.10.530.10">
    <property type="match status" value="1"/>
</dbReference>
<dbReference type="Proteomes" id="UP000250166">
    <property type="component" value="Unassembled WGS sequence"/>
</dbReference>
<dbReference type="SUPFAM" id="SSF53955">
    <property type="entry name" value="Lysozyme-like"/>
    <property type="match status" value="1"/>
</dbReference>
<organism evidence="1 2">
    <name type="scientific">Helicobacter fennelliae</name>
    <dbReference type="NCBI Taxonomy" id="215"/>
    <lineage>
        <taxon>Bacteria</taxon>
        <taxon>Pseudomonadati</taxon>
        <taxon>Campylobacterota</taxon>
        <taxon>Epsilonproteobacteria</taxon>
        <taxon>Campylobacterales</taxon>
        <taxon>Helicobacteraceae</taxon>
        <taxon>Helicobacter</taxon>
    </lineage>
</organism>
<dbReference type="RefSeq" id="WP_258399873.1">
    <property type="nucleotide sequence ID" value="NZ_UAWL01000006.1"/>
</dbReference>
<dbReference type="AlphaFoldDB" id="A0A2X3BTR8"/>
<evidence type="ECO:0000313" key="2">
    <source>
        <dbReference type="Proteomes" id="UP000250166"/>
    </source>
</evidence>
<proteinExistence type="predicted"/>
<reference evidence="1 2" key="1">
    <citation type="submission" date="2018-06" db="EMBL/GenBank/DDBJ databases">
        <authorList>
            <consortium name="Pathogen Informatics"/>
            <person name="Doyle S."/>
        </authorList>
    </citation>
    <scope>NUCLEOTIDE SEQUENCE [LARGE SCALE GENOMIC DNA]</scope>
    <source>
        <strain evidence="1 2">NCTC13102</strain>
    </source>
</reference>
<sequence length="130" mass="15423">MRQGDGYKYRGKGLIHLTFKEHYERASIYAKKQGWIDTDNYFVNNPDSITDNGKYALLSAVWFWNSQINKSRNVIFKNKYCYEIADIKAGTDNERVSAITYIVNQRTDSYEKRIKAYNRLKNHNIFKDFT</sequence>
<protein>
    <submittedName>
        <fullName evidence="1">Predicted chitinase</fullName>
    </submittedName>
</protein>
<dbReference type="InterPro" id="IPR023346">
    <property type="entry name" value="Lysozyme-like_dom_sf"/>
</dbReference>